<name>A0ACB8UP76_9EURO</name>
<comment type="caution">
    <text evidence="1">The sequence shown here is derived from an EMBL/GenBank/DDBJ whole genome shotgun (WGS) entry which is preliminary data.</text>
</comment>
<evidence type="ECO:0000313" key="1">
    <source>
        <dbReference type="EMBL" id="KAI2382467.1"/>
    </source>
</evidence>
<organism evidence="1">
    <name type="scientific">Ophidiomyces ophidiicola</name>
    <dbReference type="NCBI Taxonomy" id="1387563"/>
    <lineage>
        <taxon>Eukaryota</taxon>
        <taxon>Fungi</taxon>
        <taxon>Dikarya</taxon>
        <taxon>Ascomycota</taxon>
        <taxon>Pezizomycotina</taxon>
        <taxon>Eurotiomycetes</taxon>
        <taxon>Eurotiomycetidae</taxon>
        <taxon>Onygenales</taxon>
        <taxon>Onygenaceae</taxon>
        <taxon>Ophidiomyces</taxon>
    </lineage>
</organism>
<protein>
    <submittedName>
        <fullName evidence="1">Uncharacterized protein</fullName>
    </submittedName>
</protein>
<dbReference type="EMBL" id="JALBCA010000122">
    <property type="protein sequence ID" value="KAI2382467.1"/>
    <property type="molecule type" value="Genomic_DNA"/>
</dbReference>
<accession>A0ACB8UP76</accession>
<reference evidence="1" key="1">
    <citation type="journal article" date="2022" name="bioRxiv">
        <title>Population genetic analysis of Ophidiomyces ophidiicola, the causative agent of snake fungal disease, indicates recent introductions to the USA.</title>
        <authorList>
            <person name="Ladner J.T."/>
            <person name="Palmer J.M."/>
            <person name="Ettinger C.L."/>
            <person name="Stajich J.E."/>
            <person name="Farrell T.M."/>
            <person name="Glorioso B.M."/>
            <person name="Lawson B."/>
            <person name="Price S.J."/>
            <person name="Stengle A.G."/>
            <person name="Grear D.A."/>
            <person name="Lorch J.M."/>
        </authorList>
    </citation>
    <scope>NUCLEOTIDE SEQUENCE</scope>
    <source>
        <strain evidence="1">NWHC 24266-5</strain>
    </source>
</reference>
<gene>
    <name evidence="1" type="ORF">LOY88_005985</name>
</gene>
<proteinExistence type="predicted"/>
<sequence>MPKHRLHPVLVPPHSPRWLSGSLTSDMISPPLSPQAAFNPNQVTPAVLAALTYVAGKLLSASSHLTFIVTRSLPLPIGQGSNLTAISITPLDSNMSTLLKRYLNRAAKKYSLSAHWMVPLSLGHSRTSHWEYTIQRTLTQNDPFFSHEALTLLNIDHMFSLKQQLNVLSTDATSPIPNHVYLESCLYLLQQIMQETRGRPLTRKFFHCTYDHIHVRDDVLLHLTREHEIKFAYKAIIMFKPTSRGRTRTRYFITDRGSLKKQPSSWQNALTPNSASDVTPITRNEWKLLEQNLRQIRPRFFR</sequence>